<evidence type="ECO:0000313" key="1">
    <source>
        <dbReference type="EMBL" id="MBV7258657.1"/>
    </source>
</evidence>
<gene>
    <name evidence="1" type="ORF">KCG46_03575</name>
</gene>
<accession>A0A9X1F1N0</accession>
<organism evidence="1 2">
    <name type="scientific">Erythrobacter crassostreae</name>
    <dbReference type="NCBI Taxonomy" id="2828328"/>
    <lineage>
        <taxon>Bacteria</taxon>
        <taxon>Pseudomonadati</taxon>
        <taxon>Pseudomonadota</taxon>
        <taxon>Alphaproteobacteria</taxon>
        <taxon>Sphingomonadales</taxon>
        <taxon>Erythrobacteraceae</taxon>
        <taxon>Erythrobacter/Porphyrobacter group</taxon>
        <taxon>Erythrobacter</taxon>
    </lineage>
</organism>
<sequence>MSALPPEQMRVMRATAEQAARPVGSLAQRWEDLHRKAAELATLAQLAPEASQTDGAAFATILGNADEWQRELAWQSIEDIDAMMQPGLTALKVITSRGMDANAPALALWREFHAAREGVLHLLVTDRRSVARI</sequence>
<comment type="caution">
    <text evidence="1">The sequence shown here is derived from an EMBL/GenBank/DDBJ whole genome shotgun (WGS) entry which is preliminary data.</text>
</comment>
<dbReference type="AlphaFoldDB" id="A0A9X1F1N0"/>
<evidence type="ECO:0000313" key="2">
    <source>
        <dbReference type="Proteomes" id="UP001138681"/>
    </source>
</evidence>
<dbReference type="EMBL" id="JAGSPC010000001">
    <property type="protein sequence ID" value="MBV7258657.1"/>
    <property type="molecule type" value="Genomic_DNA"/>
</dbReference>
<reference evidence="1" key="1">
    <citation type="submission" date="2021-04" db="EMBL/GenBank/DDBJ databases">
        <authorList>
            <person name="Pira H."/>
            <person name="Risdian C."/>
            <person name="Wink J."/>
        </authorList>
    </citation>
    <scope>NUCLEOTIDE SEQUENCE</scope>
    <source>
        <strain evidence="1">WH158</strain>
    </source>
</reference>
<keyword evidence="2" id="KW-1185">Reference proteome</keyword>
<dbReference type="Proteomes" id="UP001138681">
    <property type="component" value="Unassembled WGS sequence"/>
</dbReference>
<name>A0A9X1F1N0_9SPHN</name>
<proteinExistence type="predicted"/>
<protein>
    <submittedName>
        <fullName evidence="1">Uncharacterized protein</fullName>
    </submittedName>
</protein>
<dbReference type="RefSeq" id="WP_218403951.1">
    <property type="nucleotide sequence ID" value="NZ_JAGSPC010000001.1"/>
</dbReference>